<evidence type="ECO:0000256" key="4">
    <source>
        <dbReference type="ARBA" id="ARBA00022989"/>
    </source>
</evidence>
<evidence type="ECO:0008006" key="9">
    <source>
        <dbReference type="Google" id="ProtNLM"/>
    </source>
</evidence>
<keyword evidence="5 6" id="KW-0472">Membrane</keyword>
<evidence type="ECO:0000256" key="1">
    <source>
        <dbReference type="ARBA" id="ARBA00004141"/>
    </source>
</evidence>
<dbReference type="PANTHER" id="PTHR30238">
    <property type="entry name" value="MEMBRANE BOUND PREDICTED REDOX MODULATOR"/>
    <property type="match status" value="1"/>
</dbReference>
<gene>
    <name evidence="7" type="ORF">KDW_50100</name>
</gene>
<feature type="transmembrane region" description="Helical" evidence="6">
    <location>
        <begin position="204"/>
        <end position="226"/>
    </location>
</feature>
<feature type="transmembrane region" description="Helical" evidence="6">
    <location>
        <begin position="68"/>
        <end position="86"/>
    </location>
</feature>
<accession>A0A5J4KMA1</accession>
<dbReference type="InterPro" id="IPR005496">
    <property type="entry name" value="Integral_membrane_TerC"/>
</dbReference>
<evidence type="ECO:0000313" key="7">
    <source>
        <dbReference type="EMBL" id="GER90848.1"/>
    </source>
</evidence>
<dbReference type="AlphaFoldDB" id="A0A5J4KMA1"/>
<dbReference type="NCBIfam" id="TIGR03717">
    <property type="entry name" value="R_switched_YjbE"/>
    <property type="match status" value="1"/>
</dbReference>
<feature type="transmembrane region" description="Helical" evidence="6">
    <location>
        <begin position="6"/>
        <end position="33"/>
    </location>
</feature>
<reference evidence="7 8" key="1">
    <citation type="submission" date="2019-10" db="EMBL/GenBank/DDBJ databases">
        <title>Dictyobacter vulcani sp. nov., within the class Ktedonobacteria, isolated from soil of volcanic Mt. Zao.</title>
        <authorList>
            <person name="Zheng Y."/>
            <person name="Wang C.M."/>
            <person name="Sakai Y."/>
            <person name="Abe K."/>
            <person name="Yokota A."/>
            <person name="Yabe S."/>
        </authorList>
    </citation>
    <scope>NUCLEOTIDE SEQUENCE [LARGE SCALE GENOMIC DNA]</scope>
    <source>
        <strain evidence="7 8">W12</strain>
    </source>
</reference>
<feature type="transmembrane region" description="Helical" evidence="6">
    <location>
        <begin position="40"/>
        <end position="62"/>
    </location>
</feature>
<feature type="transmembrane region" description="Helical" evidence="6">
    <location>
        <begin position="144"/>
        <end position="165"/>
    </location>
</feature>
<dbReference type="EMBL" id="BKZW01000003">
    <property type="protein sequence ID" value="GER90848.1"/>
    <property type="molecule type" value="Genomic_DNA"/>
</dbReference>
<keyword evidence="4 6" id="KW-1133">Transmembrane helix</keyword>
<dbReference type="PANTHER" id="PTHR30238:SF4">
    <property type="entry name" value="SLL1022 PROTEIN"/>
    <property type="match status" value="1"/>
</dbReference>
<sequence>MMQWLTAIGGIVLSDLVLSGDNALIIGAAAAALPRTQRKWAIIIGGGGAVILRIIFAIAATLLLQVPLLGVFGGLILLVIAIRLLLERSKESRKSDSEKQHEQDRLTQKGADGFLASLLTILVADATMSLDNVLAVGALAEGRILFLVIGLLLSIAILLAGSSLIANLMDRLPWLLDVACLVLAWTAAHILLGDDSLQGFFDSLPWIQFVAPAITIAIVFAADIFLHKRDKRMQKNQIVS</sequence>
<comment type="caution">
    <text evidence="7">The sequence shown here is derived from an EMBL/GenBank/DDBJ whole genome shotgun (WGS) entry which is preliminary data.</text>
</comment>
<dbReference type="RefSeq" id="WP_151758566.1">
    <property type="nucleotide sequence ID" value="NZ_BKZW01000003.1"/>
</dbReference>
<feature type="transmembrane region" description="Helical" evidence="6">
    <location>
        <begin position="106"/>
        <end position="124"/>
    </location>
</feature>
<comment type="similarity">
    <text evidence="2">Belongs to the TerC family.</text>
</comment>
<keyword evidence="3 6" id="KW-0812">Transmembrane</keyword>
<evidence type="ECO:0000256" key="5">
    <source>
        <dbReference type="ARBA" id="ARBA00023136"/>
    </source>
</evidence>
<keyword evidence="8" id="KW-1185">Reference proteome</keyword>
<dbReference type="GO" id="GO:0016020">
    <property type="term" value="C:membrane"/>
    <property type="evidence" value="ECO:0007669"/>
    <property type="project" value="UniProtKB-SubCell"/>
</dbReference>
<evidence type="ECO:0000256" key="2">
    <source>
        <dbReference type="ARBA" id="ARBA00007511"/>
    </source>
</evidence>
<proteinExistence type="inferred from homology"/>
<comment type="subcellular location">
    <subcellularLocation>
        <location evidence="1">Membrane</location>
        <topology evidence="1">Multi-pass membrane protein</topology>
    </subcellularLocation>
</comment>
<evidence type="ECO:0000256" key="3">
    <source>
        <dbReference type="ARBA" id="ARBA00022692"/>
    </source>
</evidence>
<organism evidence="7 8">
    <name type="scientific">Dictyobacter vulcani</name>
    <dbReference type="NCBI Taxonomy" id="2607529"/>
    <lineage>
        <taxon>Bacteria</taxon>
        <taxon>Bacillati</taxon>
        <taxon>Chloroflexota</taxon>
        <taxon>Ktedonobacteria</taxon>
        <taxon>Ktedonobacterales</taxon>
        <taxon>Dictyobacteraceae</taxon>
        <taxon>Dictyobacter</taxon>
    </lineage>
</organism>
<evidence type="ECO:0000313" key="8">
    <source>
        <dbReference type="Proteomes" id="UP000326912"/>
    </source>
</evidence>
<feature type="transmembrane region" description="Helical" evidence="6">
    <location>
        <begin position="172"/>
        <end position="192"/>
    </location>
</feature>
<evidence type="ECO:0000256" key="6">
    <source>
        <dbReference type="SAM" id="Phobius"/>
    </source>
</evidence>
<dbReference type="Proteomes" id="UP000326912">
    <property type="component" value="Unassembled WGS sequence"/>
</dbReference>
<protein>
    <recommendedName>
        <fullName evidence="9">Integral membrane protein</fullName>
    </recommendedName>
</protein>
<dbReference type="InterPro" id="IPR022301">
    <property type="entry name" value="Integral_membrane_YjbE"/>
</dbReference>
<name>A0A5J4KMA1_9CHLR</name>
<dbReference type="Pfam" id="PF03741">
    <property type="entry name" value="TerC"/>
    <property type="match status" value="1"/>
</dbReference>